<dbReference type="SUPFAM" id="SSF48019">
    <property type="entry name" value="post-AAA+ oligomerization domain-like"/>
    <property type="match status" value="1"/>
</dbReference>
<dbReference type="InterPro" id="IPR036420">
    <property type="entry name" value="BRCT_dom_sf"/>
</dbReference>
<keyword evidence="13" id="KW-1185">Reference proteome</keyword>
<evidence type="ECO:0000256" key="1">
    <source>
        <dbReference type="ARBA" id="ARBA00004123"/>
    </source>
</evidence>
<feature type="region of interest" description="Disordered" evidence="10">
    <location>
        <begin position="1"/>
        <end position="191"/>
    </location>
</feature>
<dbReference type="InterPro" id="IPR013725">
    <property type="entry name" value="DNA_replication_fac_RFC1_C"/>
</dbReference>
<feature type="compositionally biased region" description="Basic residues" evidence="10">
    <location>
        <begin position="135"/>
        <end position="148"/>
    </location>
</feature>
<comment type="subcellular location">
    <subcellularLocation>
        <location evidence="1 8">Nucleus</location>
    </subcellularLocation>
</comment>
<feature type="compositionally biased region" description="Acidic residues" evidence="10">
    <location>
        <begin position="152"/>
        <end position="162"/>
    </location>
</feature>
<evidence type="ECO:0000259" key="11">
    <source>
        <dbReference type="PROSITE" id="PS50172"/>
    </source>
</evidence>
<evidence type="ECO:0000256" key="2">
    <source>
        <dbReference type="ARBA" id="ARBA00006116"/>
    </source>
</evidence>
<feature type="compositionally biased region" description="Basic and acidic residues" evidence="10">
    <location>
        <begin position="872"/>
        <end position="890"/>
    </location>
</feature>
<sequence length="910" mass="99327">MSTKVKASQSKATKPGGPDIRSFFGGSQSLPTPPATAKPPVIDLISDDDEKMPPPEPKKRKVAALLSSDSEEEEKKSPPKKKPAAKPAAKPVAKPRASTSKAVEVSDDDSDAPKAPRKRAVVVESSDEDDEPPKKVARGSKPKPRRSKAKEDDEFIDDEEEEEKPKKAAAAKSKAAASKQSNAKNADEKPKFNWAAAKAAKLAGPVAAGSKAIPDGDADALAGLSFVFTGELSSFSREEIQEAAKRYGGRVVLQPSGKTDYVVLGENAGPSKLNVIKKHGLKTLNEDEFLNLIATRKGSGKLDEKAMKKLEKEQKAIKDAAKEMEKREKGASAVEPSSQLWTTRYAPQTLKEICGNKGQIEKLQQWLHDWSNSLKSGFKKPGKNAMGVFRAVLITGPPGIGKTTSAHLVAKLEGYTPIELNASDARSKKLVENGMNINNKSLDGYIAGARDNDGVTITDRTCLIMDEVDGMSAGDRGGVGALNALIKKTKVPIICIANDRNAQKLKPLVNTTFGLAFQRPAASMIRSRLMTIAFKEKLTLPANVLDQLVAGSQSDIRQVLNMLSTWRLSSQTIDFDQGKALVKMNEKYTIMSPFDITSKILGPYMFSATARETLNEKMELYFQDHSFVPLFIQENYLKTDSARLRNHDGPMKQLKQLELMDKAASSISDGDLVDAMIHGPEQHWSLMPLHAVCSTVRPASFVYGQGAHYGGGNSMSFPQWLGQNSKQNKLSRQLGDIQVRMRLKVSGDKSEIRQSYIPAMYPHLVAPLTEPGTAGVDDVIRHMDEYYLSKEEWDTIIELGVDERKDEVVLKKISTATKTALTRKYNSTEHPIPFYKATDLGKAPKKLANSGPAPDLEDVFEVDDVVEEASEDEKPKAKDADDELSKDKLIKAPKKKGVAAAKTAKPKKAK</sequence>
<dbReference type="EMBL" id="DF849427">
    <property type="protein sequence ID" value="GAT57252.1"/>
    <property type="molecule type" value="Genomic_DNA"/>
</dbReference>
<feature type="compositionally biased region" description="Polar residues" evidence="10">
    <location>
        <begin position="1"/>
        <end position="12"/>
    </location>
</feature>
<keyword evidence="6 8" id="KW-0067">ATP-binding</keyword>
<dbReference type="PANTHER" id="PTHR23389:SF6">
    <property type="entry name" value="REPLICATION FACTOR C SUBUNIT 1"/>
    <property type="match status" value="1"/>
</dbReference>
<organism evidence="12 13">
    <name type="scientific">Mycena chlorophos</name>
    <name type="common">Agaric fungus</name>
    <name type="synonym">Agaricus chlorophos</name>
    <dbReference type="NCBI Taxonomy" id="658473"/>
    <lineage>
        <taxon>Eukaryota</taxon>
        <taxon>Fungi</taxon>
        <taxon>Dikarya</taxon>
        <taxon>Basidiomycota</taxon>
        <taxon>Agaricomycotina</taxon>
        <taxon>Agaricomycetes</taxon>
        <taxon>Agaricomycetidae</taxon>
        <taxon>Agaricales</taxon>
        <taxon>Marasmiineae</taxon>
        <taxon>Mycenaceae</taxon>
        <taxon>Mycena</taxon>
    </lineage>
</organism>
<dbReference type="SMART" id="SM00292">
    <property type="entry name" value="BRCT"/>
    <property type="match status" value="1"/>
</dbReference>
<evidence type="ECO:0000256" key="7">
    <source>
        <dbReference type="ARBA" id="ARBA00023242"/>
    </source>
</evidence>
<keyword evidence="4 8" id="KW-0235">DNA replication</keyword>
<proteinExistence type="inferred from homology"/>
<feature type="compositionally biased region" description="Low complexity" evidence="10">
    <location>
        <begin position="168"/>
        <end position="184"/>
    </location>
</feature>
<feature type="coiled-coil region" evidence="9">
    <location>
        <begin position="303"/>
        <end position="330"/>
    </location>
</feature>
<keyword evidence="7 8" id="KW-0539">Nucleus</keyword>
<dbReference type="Gene3D" id="1.10.8.60">
    <property type="match status" value="1"/>
</dbReference>
<gene>
    <name evidence="12" type="ORF">MCHLO_13812</name>
</gene>
<dbReference type="SMART" id="SM00382">
    <property type="entry name" value="AAA"/>
    <property type="match status" value="1"/>
</dbReference>
<dbReference type="SUPFAM" id="SSF52540">
    <property type="entry name" value="P-loop containing nucleoside triphosphate hydrolases"/>
    <property type="match status" value="1"/>
</dbReference>
<evidence type="ECO:0000256" key="6">
    <source>
        <dbReference type="ARBA" id="ARBA00022840"/>
    </source>
</evidence>
<keyword evidence="9" id="KW-0175">Coiled coil</keyword>
<dbReference type="SUPFAM" id="SSF52113">
    <property type="entry name" value="BRCT domain"/>
    <property type="match status" value="1"/>
</dbReference>
<evidence type="ECO:0000256" key="4">
    <source>
        <dbReference type="ARBA" id="ARBA00022705"/>
    </source>
</evidence>
<evidence type="ECO:0000256" key="5">
    <source>
        <dbReference type="ARBA" id="ARBA00022741"/>
    </source>
</evidence>
<dbReference type="InterPro" id="IPR003959">
    <property type="entry name" value="ATPase_AAA_core"/>
</dbReference>
<evidence type="ECO:0000256" key="8">
    <source>
        <dbReference type="PIRNR" id="PIRNR036578"/>
    </source>
</evidence>
<feature type="domain" description="BRCT" evidence="11">
    <location>
        <begin position="216"/>
        <end position="297"/>
    </location>
</feature>
<evidence type="ECO:0000256" key="3">
    <source>
        <dbReference type="ARBA" id="ARBA00020401"/>
    </source>
</evidence>
<dbReference type="InterPro" id="IPR027417">
    <property type="entry name" value="P-loop_NTPase"/>
</dbReference>
<comment type="similarity">
    <text evidence="2 8">Belongs to the activator 1 large subunit family.</text>
</comment>
<reference evidence="12" key="1">
    <citation type="submission" date="2014-09" db="EMBL/GenBank/DDBJ databases">
        <title>Genome sequence of the luminous mushroom Mycena chlorophos for searching fungal bioluminescence genes.</title>
        <authorList>
            <person name="Tanaka Y."/>
            <person name="Kasuga D."/>
            <person name="Oba Y."/>
            <person name="Hase S."/>
            <person name="Sato K."/>
            <person name="Oba Y."/>
            <person name="Sakakibara Y."/>
        </authorList>
    </citation>
    <scope>NUCLEOTIDE SEQUENCE</scope>
</reference>
<feature type="region of interest" description="Disordered" evidence="10">
    <location>
        <begin position="866"/>
        <end position="910"/>
    </location>
</feature>
<evidence type="ECO:0000313" key="13">
    <source>
        <dbReference type="Proteomes" id="UP000815677"/>
    </source>
</evidence>
<name>A0ABQ0M1X0_MYCCL</name>
<dbReference type="InterPro" id="IPR001357">
    <property type="entry name" value="BRCT_dom"/>
</dbReference>
<evidence type="ECO:0000256" key="10">
    <source>
        <dbReference type="SAM" id="MobiDB-lite"/>
    </source>
</evidence>
<dbReference type="Gene3D" id="1.20.272.10">
    <property type="match status" value="1"/>
</dbReference>
<dbReference type="InterPro" id="IPR008921">
    <property type="entry name" value="DNA_pol3_clamp-load_cplx_C"/>
</dbReference>
<dbReference type="InterPro" id="IPR012178">
    <property type="entry name" value="RFC1"/>
</dbReference>
<dbReference type="Gene3D" id="3.40.50.10190">
    <property type="entry name" value="BRCT domain"/>
    <property type="match status" value="1"/>
</dbReference>
<dbReference type="CDD" id="cd00009">
    <property type="entry name" value="AAA"/>
    <property type="match status" value="1"/>
</dbReference>
<dbReference type="Gene3D" id="3.40.50.300">
    <property type="entry name" value="P-loop containing nucleotide triphosphate hydrolases"/>
    <property type="match status" value="1"/>
</dbReference>
<dbReference type="Pfam" id="PF08519">
    <property type="entry name" value="RFC1"/>
    <property type="match status" value="1"/>
</dbReference>
<dbReference type="InterPro" id="IPR047854">
    <property type="entry name" value="RFC_lid"/>
</dbReference>
<accession>A0ABQ0M1X0</accession>
<keyword evidence="5 8" id="KW-0547">Nucleotide-binding</keyword>
<feature type="compositionally biased region" description="Low complexity" evidence="10">
    <location>
        <begin position="85"/>
        <end position="97"/>
    </location>
</feature>
<dbReference type="Pfam" id="PF25361">
    <property type="entry name" value="AAA_lid_RFC1"/>
    <property type="match status" value="1"/>
</dbReference>
<protein>
    <recommendedName>
        <fullName evidence="3 8">Replication factor C subunit 1</fullName>
    </recommendedName>
</protein>
<dbReference type="PIRSF" id="PIRSF036578">
    <property type="entry name" value="RFC1"/>
    <property type="match status" value="1"/>
</dbReference>
<dbReference type="PROSITE" id="PS50172">
    <property type="entry name" value="BRCT"/>
    <property type="match status" value="1"/>
</dbReference>
<evidence type="ECO:0000313" key="12">
    <source>
        <dbReference type="EMBL" id="GAT57252.1"/>
    </source>
</evidence>
<dbReference type="CDD" id="cd18140">
    <property type="entry name" value="HLD_clamp_RFC"/>
    <property type="match status" value="1"/>
</dbReference>
<dbReference type="PANTHER" id="PTHR23389">
    <property type="entry name" value="CHROMOSOME TRANSMISSION FIDELITY FACTOR 18"/>
    <property type="match status" value="1"/>
</dbReference>
<dbReference type="Pfam" id="PF00533">
    <property type="entry name" value="BRCT"/>
    <property type="match status" value="1"/>
</dbReference>
<dbReference type="Pfam" id="PF00004">
    <property type="entry name" value="AAA"/>
    <property type="match status" value="1"/>
</dbReference>
<dbReference type="Proteomes" id="UP000815677">
    <property type="component" value="Unassembled WGS sequence"/>
</dbReference>
<evidence type="ECO:0000256" key="9">
    <source>
        <dbReference type="SAM" id="Coils"/>
    </source>
</evidence>
<dbReference type="InterPro" id="IPR003593">
    <property type="entry name" value="AAA+_ATPase"/>
</dbReference>